<feature type="compositionally biased region" description="Basic residues" evidence="3">
    <location>
        <begin position="49"/>
        <end position="60"/>
    </location>
</feature>
<proteinExistence type="predicted"/>
<gene>
    <name evidence="6" type="ORF">QH73_0015255</name>
    <name evidence="7" type="ORF">QH73_0021650</name>
</gene>
<feature type="domain" description="Transposase Helix-turn-helix" evidence="5">
    <location>
        <begin position="61"/>
        <end position="111"/>
    </location>
</feature>
<dbReference type="EMBL" id="JTJC03000007">
    <property type="protein sequence ID" value="NHC37208.1"/>
    <property type="molecule type" value="Genomic_DNA"/>
</dbReference>
<evidence type="ECO:0000259" key="4">
    <source>
        <dbReference type="Pfam" id="PF13359"/>
    </source>
</evidence>
<evidence type="ECO:0000313" key="8">
    <source>
        <dbReference type="Proteomes" id="UP000031532"/>
    </source>
</evidence>
<feature type="compositionally biased region" description="Basic and acidic residues" evidence="3">
    <location>
        <begin position="232"/>
        <end position="242"/>
    </location>
</feature>
<dbReference type="GO" id="GO:0046872">
    <property type="term" value="F:metal ion binding"/>
    <property type="evidence" value="ECO:0007669"/>
    <property type="project" value="UniProtKB-KW"/>
</dbReference>
<dbReference type="InterPro" id="IPR027805">
    <property type="entry name" value="Transposase_HTH_dom"/>
</dbReference>
<keyword evidence="8" id="KW-1185">Reference proteome</keyword>
<dbReference type="AlphaFoldDB" id="A0A9X5E952"/>
<evidence type="ECO:0000256" key="2">
    <source>
        <dbReference type="ARBA" id="ARBA00022723"/>
    </source>
</evidence>
<feature type="region of interest" description="Disordered" evidence="3">
    <location>
        <begin position="217"/>
        <end position="242"/>
    </location>
</feature>
<sequence>MKNPLDYIQENPHRTKQILGITHDQFRDLLSQAQRHHQNQQVDRESKKIRINQKGGGRKPKLNVSESVCLCLFYLRQMPTFEVLGMHFGVSKTEANDTFHYWLRIFRKILPASLLEQVEEKDGDYAIALELLREFQLIVDSMEQPRERPSDYQKQKEYFSGKKRQQTFKNQFIVLPKGKDIVDIEVGKKGPTSDISLFRDQQKKFENEQMFEGDKAYQGGEKITTPQKKPRKGELTTKQKEENKKLSSRRIFVEHVIRLVKIFRIAQQRFPLNSQIYEQVILTICGLVRLRIGALILPVS</sequence>
<evidence type="ECO:0000256" key="3">
    <source>
        <dbReference type="SAM" id="MobiDB-lite"/>
    </source>
</evidence>
<dbReference type="InterPro" id="IPR027806">
    <property type="entry name" value="HARBI1_dom"/>
</dbReference>
<comment type="caution">
    <text evidence="7">The sequence shown here is derived from an EMBL/GenBank/DDBJ whole genome shotgun (WGS) entry which is preliminary data.</text>
</comment>
<evidence type="ECO:0000256" key="1">
    <source>
        <dbReference type="ARBA" id="ARBA00001968"/>
    </source>
</evidence>
<dbReference type="PANTHER" id="PTHR23080">
    <property type="entry name" value="THAP DOMAIN PROTEIN"/>
    <property type="match status" value="1"/>
</dbReference>
<feature type="region of interest" description="Disordered" evidence="3">
    <location>
        <begin position="33"/>
        <end position="60"/>
    </location>
</feature>
<comment type="cofactor">
    <cofactor evidence="1">
        <name>a divalent metal cation</name>
        <dbReference type="ChEBI" id="CHEBI:60240"/>
    </cofactor>
</comment>
<reference evidence="7 8" key="1">
    <citation type="journal article" date="2015" name="Genome Announc.">
        <title>Draft Genome Sequence of the Terrestrial Cyanobacterium Scytonema millei VB511283, Isolated from Eastern India.</title>
        <authorList>
            <person name="Sen D."/>
            <person name="Chandrababunaidu M.M."/>
            <person name="Singh D."/>
            <person name="Sanghi N."/>
            <person name="Ghorai A."/>
            <person name="Mishra G.P."/>
            <person name="Madduluri M."/>
            <person name="Adhikary S.P."/>
            <person name="Tripathy S."/>
        </authorList>
    </citation>
    <scope>NUCLEOTIDE SEQUENCE [LARGE SCALE GENOMIC DNA]</scope>
    <source>
        <strain evidence="7 8">VB511283</strain>
    </source>
</reference>
<reference evidence="7" key="2">
    <citation type="submission" date="2020-03" db="EMBL/GenBank/DDBJ databases">
        <authorList>
            <person name="Sarangi A.N."/>
            <person name="Ghosh S."/>
            <person name="Mukherjee M."/>
            <person name="Tripathy S."/>
        </authorList>
    </citation>
    <scope>NUCLEOTIDE SEQUENCE</scope>
    <source>
        <strain evidence="7">VB511283</strain>
    </source>
</reference>
<dbReference type="RefSeq" id="WP_132867129.1">
    <property type="nucleotide sequence ID" value="NZ_JTJC03000004.1"/>
</dbReference>
<evidence type="ECO:0000313" key="6">
    <source>
        <dbReference type="EMBL" id="NHC35989.1"/>
    </source>
</evidence>
<dbReference type="Pfam" id="PF13359">
    <property type="entry name" value="DDE_Tnp_4"/>
    <property type="match status" value="1"/>
</dbReference>
<feature type="domain" description="DDE Tnp4" evidence="4">
    <location>
        <begin position="139"/>
        <end position="288"/>
    </location>
</feature>
<evidence type="ECO:0000259" key="5">
    <source>
        <dbReference type="Pfam" id="PF13613"/>
    </source>
</evidence>
<organism evidence="7 8">
    <name type="scientific">Scytonema millei VB511283</name>
    <dbReference type="NCBI Taxonomy" id="1245923"/>
    <lineage>
        <taxon>Bacteria</taxon>
        <taxon>Bacillati</taxon>
        <taxon>Cyanobacteriota</taxon>
        <taxon>Cyanophyceae</taxon>
        <taxon>Nostocales</taxon>
        <taxon>Scytonemataceae</taxon>
        <taxon>Scytonema</taxon>
    </lineage>
</organism>
<name>A0A9X5E952_9CYAN</name>
<dbReference type="OrthoDB" id="465276at2"/>
<accession>A0A9X5E952</accession>
<dbReference type="Proteomes" id="UP000031532">
    <property type="component" value="Unassembled WGS sequence"/>
</dbReference>
<dbReference type="EMBL" id="JTJC03000004">
    <property type="protein sequence ID" value="NHC35989.1"/>
    <property type="molecule type" value="Genomic_DNA"/>
</dbReference>
<evidence type="ECO:0000313" key="7">
    <source>
        <dbReference type="EMBL" id="NHC37208.1"/>
    </source>
</evidence>
<keyword evidence="2" id="KW-0479">Metal-binding</keyword>
<protein>
    <submittedName>
        <fullName evidence="7">Transposase</fullName>
    </submittedName>
</protein>
<dbReference type="Pfam" id="PF13613">
    <property type="entry name" value="HTH_Tnp_4"/>
    <property type="match status" value="1"/>
</dbReference>